<dbReference type="AlphaFoldDB" id="A0AAV2JBF7"/>
<evidence type="ECO:0000313" key="3">
    <source>
        <dbReference type="Proteomes" id="UP001497482"/>
    </source>
</evidence>
<name>A0AAV2JBF7_KNICA</name>
<proteinExistence type="predicted"/>
<feature type="region of interest" description="Disordered" evidence="1">
    <location>
        <begin position="56"/>
        <end position="90"/>
    </location>
</feature>
<evidence type="ECO:0000256" key="1">
    <source>
        <dbReference type="SAM" id="MobiDB-lite"/>
    </source>
</evidence>
<evidence type="ECO:0000313" key="2">
    <source>
        <dbReference type="EMBL" id="CAL1574904.1"/>
    </source>
</evidence>
<feature type="compositionally biased region" description="Basic and acidic residues" evidence="1">
    <location>
        <begin position="64"/>
        <end position="76"/>
    </location>
</feature>
<dbReference type="Proteomes" id="UP001497482">
    <property type="component" value="Chromosome 12"/>
</dbReference>
<dbReference type="EMBL" id="OZ035834">
    <property type="protein sequence ID" value="CAL1574904.1"/>
    <property type="molecule type" value="Genomic_DNA"/>
</dbReference>
<protein>
    <submittedName>
        <fullName evidence="2">Uncharacterized protein</fullName>
    </submittedName>
</protein>
<gene>
    <name evidence="2" type="ORF">KC01_LOCUS6574</name>
</gene>
<accession>A0AAV2JBF7</accession>
<keyword evidence="3" id="KW-1185">Reference proteome</keyword>
<sequence>MFVFELSTPLKLWKPHKTVDKTALGLLHTGPLVSVCQRALSATLCPDKAVVRGSLQQDMAAGGREQEHSRAQRLQEEAIGASSSTPQADRCEHQPCLTLSQSVCSRQSADAQAKTSF</sequence>
<organism evidence="2 3">
    <name type="scientific">Knipowitschia caucasica</name>
    <name type="common">Caucasian dwarf goby</name>
    <name type="synonym">Pomatoschistus caucasicus</name>
    <dbReference type="NCBI Taxonomy" id="637954"/>
    <lineage>
        <taxon>Eukaryota</taxon>
        <taxon>Metazoa</taxon>
        <taxon>Chordata</taxon>
        <taxon>Craniata</taxon>
        <taxon>Vertebrata</taxon>
        <taxon>Euteleostomi</taxon>
        <taxon>Actinopterygii</taxon>
        <taxon>Neopterygii</taxon>
        <taxon>Teleostei</taxon>
        <taxon>Neoteleostei</taxon>
        <taxon>Acanthomorphata</taxon>
        <taxon>Gobiaria</taxon>
        <taxon>Gobiiformes</taxon>
        <taxon>Gobioidei</taxon>
        <taxon>Gobiidae</taxon>
        <taxon>Gobiinae</taxon>
        <taxon>Knipowitschia</taxon>
    </lineage>
</organism>
<reference evidence="2 3" key="1">
    <citation type="submission" date="2024-04" db="EMBL/GenBank/DDBJ databases">
        <authorList>
            <person name="Waldvogel A.-M."/>
            <person name="Schoenle A."/>
        </authorList>
    </citation>
    <scope>NUCLEOTIDE SEQUENCE [LARGE SCALE GENOMIC DNA]</scope>
</reference>